<dbReference type="GO" id="GO:0036376">
    <property type="term" value="P:sodium ion export across plasma membrane"/>
    <property type="evidence" value="ECO:0007669"/>
    <property type="project" value="TreeGrafter"/>
</dbReference>
<evidence type="ECO:0000313" key="5">
    <source>
        <dbReference type="EMBL" id="KAH7637809.1"/>
    </source>
</evidence>
<dbReference type="InterPro" id="IPR023298">
    <property type="entry name" value="ATPase_P-typ_TM_dom_sf"/>
</dbReference>
<sequence>MSSIATNKNGKTESPSKLHHVNIDEHLMTINEVAARYGTDLNHGLTSEQVREKSQQNGLNQLTPPKKTPEIIKFVKLMFSGFSMLLWVGAALCIISYFITEDQETLYLGIALIVVVVITGAFAYYQESKSSAIMESFKGLIPHVAHVIRDENENPLEAENLAFFSSYCTEGRARGIAIRIGDQTVIGKIATLTHQQESQTSIGREINRFIKIITILHHFWD</sequence>
<dbReference type="GO" id="GO:0005886">
    <property type="term" value="C:plasma membrane"/>
    <property type="evidence" value="ECO:0007669"/>
    <property type="project" value="UniProtKB-SubCell"/>
</dbReference>
<dbReference type="GO" id="GO:0005391">
    <property type="term" value="F:P-type sodium:potassium-exchanging transporter activity"/>
    <property type="evidence" value="ECO:0007669"/>
    <property type="project" value="TreeGrafter"/>
</dbReference>
<protein>
    <recommendedName>
        <fullName evidence="4">Cation-transporting P-type ATPase N-terminal domain-containing protein</fullName>
    </recommendedName>
</protein>
<dbReference type="EMBL" id="SDOV01000008">
    <property type="protein sequence ID" value="KAH7637809.1"/>
    <property type="molecule type" value="Genomic_DNA"/>
</dbReference>
<evidence type="ECO:0000256" key="1">
    <source>
        <dbReference type="ARBA" id="ARBA00004651"/>
    </source>
</evidence>
<dbReference type="Gene3D" id="1.20.1110.10">
    <property type="entry name" value="Calcium-transporting ATPase, transmembrane domain"/>
    <property type="match status" value="2"/>
</dbReference>
<name>A0A9D4SD45_DERFA</name>
<feature type="transmembrane region" description="Helical" evidence="3">
    <location>
        <begin position="105"/>
        <end position="125"/>
    </location>
</feature>
<evidence type="ECO:0000259" key="4">
    <source>
        <dbReference type="SMART" id="SM00831"/>
    </source>
</evidence>
<gene>
    <name evidence="5" type="ORF">HUG17_8913</name>
</gene>
<evidence type="ECO:0000256" key="2">
    <source>
        <dbReference type="ARBA" id="ARBA00022475"/>
    </source>
</evidence>
<comment type="caution">
    <text evidence="5">The sequence shown here is derived from an EMBL/GenBank/DDBJ whole genome shotgun (WGS) entry which is preliminary data.</text>
</comment>
<keyword evidence="3" id="KW-0812">Transmembrane</keyword>
<dbReference type="SUPFAM" id="SSF81653">
    <property type="entry name" value="Calcium ATPase, transduction domain A"/>
    <property type="match status" value="1"/>
</dbReference>
<dbReference type="GO" id="GO:0006883">
    <property type="term" value="P:intracellular sodium ion homeostasis"/>
    <property type="evidence" value="ECO:0007669"/>
    <property type="project" value="TreeGrafter"/>
</dbReference>
<dbReference type="Gene3D" id="2.70.150.10">
    <property type="entry name" value="Calcium-transporting ATPase, cytoplasmic transduction domain A"/>
    <property type="match status" value="2"/>
</dbReference>
<keyword evidence="3" id="KW-1133">Transmembrane helix</keyword>
<dbReference type="InterPro" id="IPR004014">
    <property type="entry name" value="ATPase_P-typ_cation-transptr_N"/>
</dbReference>
<dbReference type="SUPFAM" id="SSF81665">
    <property type="entry name" value="Calcium ATPase, transmembrane domain M"/>
    <property type="match status" value="1"/>
</dbReference>
<organism evidence="5">
    <name type="scientific">Dermatophagoides farinae</name>
    <name type="common">American house dust mite</name>
    <dbReference type="NCBI Taxonomy" id="6954"/>
    <lineage>
        <taxon>Eukaryota</taxon>
        <taxon>Metazoa</taxon>
        <taxon>Ecdysozoa</taxon>
        <taxon>Arthropoda</taxon>
        <taxon>Chelicerata</taxon>
        <taxon>Arachnida</taxon>
        <taxon>Acari</taxon>
        <taxon>Acariformes</taxon>
        <taxon>Sarcoptiformes</taxon>
        <taxon>Astigmata</taxon>
        <taxon>Psoroptidia</taxon>
        <taxon>Analgoidea</taxon>
        <taxon>Pyroglyphidae</taxon>
        <taxon>Dermatophagoidinae</taxon>
        <taxon>Dermatophagoides</taxon>
    </lineage>
</organism>
<keyword evidence="2" id="KW-1003">Cell membrane</keyword>
<dbReference type="Pfam" id="PF00690">
    <property type="entry name" value="Cation_ATPase_N"/>
    <property type="match status" value="1"/>
</dbReference>
<reference evidence="5" key="2">
    <citation type="journal article" date="2021" name="World Allergy Organ. J.">
        <title>Chromosome-level assembly of Dermatophagoides farinae genome and transcriptome reveals two novel allergens Der f 37 and Der f 39.</title>
        <authorList>
            <person name="Chen J."/>
            <person name="Cai Z."/>
            <person name="Fan D."/>
            <person name="Hu J."/>
            <person name="Hou Y."/>
            <person name="He Y."/>
            <person name="Zhang Z."/>
            <person name="Zhao Z."/>
            <person name="Gao P."/>
            <person name="Hu W."/>
            <person name="Sun J."/>
            <person name="Li J."/>
            <person name="Ji K."/>
        </authorList>
    </citation>
    <scope>NUCLEOTIDE SEQUENCE</scope>
    <source>
        <strain evidence="5">JKM2019</strain>
    </source>
</reference>
<dbReference type="PANTHER" id="PTHR43294:SF21">
    <property type="entry name" value="CATION TRANSPORTING ATPASE"/>
    <property type="match status" value="1"/>
</dbReference>
<dbReference type="AlphaFoldDB" id="A0A9D4SD45"/>
<reference evidence="5" key="1">
    <citation type="submission" date="2020-06" db="EMBL/GenBank/DDBJ databases">
        <authorList>
            <person name="Ji K."/>
            <person name="Li J."/>
        </authorList>
    </citation>
    <scope>NUCLEOTIDE SEQUENCE</scope>
    <source>
        <strain evidence="5">JKM2019</strain>
        <tissue evidence="5">Whole body</tissue>
    </source>
</reference>
<dbReference type="GO" id="GO:1990573">
    <property type="term" value="P:potassium ion import across plasma membrane"/>
    <property type="evidence" value="ECO:0007669"/>
    <property type="project" value="TreeGrafter"/>
</dbReference>
<dbReference type="Proteomes" id="UP000828236">
    <property type="component" value="Unassembled WGS sequence"/>
</dbReference>
<accession>A0A9D4SD45</accession>
<dbReference type="InterPro" id="IPR050510">
    <property type="entry name" value="Cation_transp_ATPase_P-type"/>
</dbReference>
<dbReference type="SMART" id="SM00831">
    <property type="entry name" value="Cation_ATPase_N"/>
    <property type="match status" value="1"/>
</dbReference>
<keyword evidence="3" id="KW-0472">Membrane</keyword>
<comment type="subcellular location">
    <subcellularLocation>
        <location evidence="1">Cell membrane</location>
        <topology evidence="1">Multi-pass membrane protein</topology>
    </subcellularLocation>
</comment>
<dbReference type="GO" id="GO:1902600">
    <property type="term" value="P:proton transmembrane transport"/>
    <property type="evidence" value="ECO:0007669"/>
    <property type="project" value="TreeGrafter"/>
</dbReference>
<evidence type="ECO:0000256" key="3">
    <source>
        <dbReference type="SAM" id="Phobius"/>
    </source>
</evidence>
<dbReference type="GO" id="GO:0030007">
    <property type="term" value="P:intracellular potassium ion homeostasis"/>
    <property type="evidence" value="ECO:0007669"/>
    <property type="project" value="TreeGrafter"/>
</dbReference>
<feature type="domain" description="Cation-transporting P-type ATPase N-terminal" evidence="4">
    <location>
        <begin position="24"/>
        <end position="98"/>
    </location>
</feature>
<feature type="transmembrane region" description="Helical" evidence="3">
    <location>
        <begin position="77"/>
        <end position="99"/>
    </location>
</feature>
<dbReference type="PANTHER" id="PTHR43294">
    <property type="entry name" value="SODIUM/POTASSIUM-TRANSPORTING ATPASE SUBUNIT ALPHA"/>
    <property type="match status" value="1"/>
</dbReference>
<dbReference type="InterPro" id="IPR008250">
    <property type="entry name" value="ATPase_P-typ_transduc_dom_A_sf"/>
</dbReference>
<proteinExistence type="predicted"/>